<dbReference type="SMART" id="SM00382">
    <property type="entry name" value="AAA"/>
    <property type="match status" value="1"/>
</dbReference>
<comment type="subcellular location">
    <subcellularLocation>
        <location evidence="1">Cell membrane</location>
        <topology evidence="1">Multi-pass membrane protein</topology>
    </subcellularLocation>
</comment>
<evidence type="ECO:0000256" key="8">
    <source>
        <dbReference type="ARBA" id="ARBA00023136"/>
    </source>
</evidence>
<evidence type="ECO:0000256" key="5">
    <source>
        <dbReference type="ARBA" id="ARBA00022741"/>
    </source>
</evidence>
<feature type="non-terminal residue" evidence="11">
    <location>
        <position position="232"/>
    </location>
</feature>
<feature type="non-terminal residue" evidence="11">
    <location>
        <position position="1"/>
    </location>
</feature>
<dbReference type="InterPro" id="IPR003593">
    <property type="entry name" value="AAA+_ATPase"/>
</dbReference>
<dbReference type="Pfam" id="PF00005">
    <property type="entry name" value="ABC_tran"/>
    <property type="match status" value="1"/>
</dbReference>
<dbReference type="InterPro" id="IPR003439">
    <property type="entry name" value="ABC_transporter-like_ATP-bd"/>
</dbReference>
<evidence type="ECO:0000256" key="9">
    <source>
        <dbReference type="ARBA" id="ARBA00024363"/>
    </source>
</evidence>
<keyword evidence="6 11" id="KW-0067">ATP-binding</keyword>
<evidence type="ECO:0000256" key="7">
    <source>
        <dbReference type="ARBA" id="ARBA00022989"/>
    </source>
</evidence>
<evidence type="ECO:0000256" key="2">
    <source>
        <dbReference type="ARBA" id="ARBA00022448"/>
    </source>
</evidence>
<keyword evidence="7" id="KW-1133">Transmembrane helix</keyword>
<dbReference type="GO" id="GO:0016887">
    <property type="term" value="F:ATP hydrolysis activity"/>
    <property type="evidence" value="ECO:0007669"/>
    <property type="project" value="InterPro"/>
</dbReference>
<dbReference type="GO" id="GO:0005886">
    <property type="term" value="C:plasma membrane"/>
    <property type="evidence" value="ECO:0007669"/>
    <property type="project" value="UniProtKB-SubCell"/>
</dbReference>
<sequence length="232" mass="25350">DISEGTIEFKDVYFSYNSKHPVLNGVSFKVQGGTTTAIVGKTGGGKTTITQLIARFYDVNRGSVTIDGVDVRHVKQKDLRKSMSIVPQKAEILPTTIRHNIQYGSASTNMSATLKDVHEAARKARIHRKIMSLPHGYETSLHTSNIKLSGGEVQRINIARGLVRPHKVLLLDEATSALDMITERKVQGALKGDNQGKTCVVIAHRLSTIIHADQILVVQDGGIAEWGTFAEL</sequence>
<organism evidence="11 12">
    <name type="scientific">Dimargaris cristalligena</name>
    <dbReference type="NCBI Taxonomy" id="215637"/>
    <lineage>
        <taxon>Eukaryota</taxon>
        <taxon>Fungi</taxon>
        <taxon>Fungi incertae sedis</taxon>
        <taxon>Zoopagomycota</taxon>
        <taxon>Kickxellomycotina</taxon>
        <taxon>Dimargaritomycetes</taxon>
        <taxon>Dimargaritales</taxon>
        <taxon>Dimargaritaceae</taxon>
        <taxon>Dimargaris</taxon>
    </lineage>
</organism>
<dbReference type="GO" id="GO:0020037">
    <property type="term" value="F:heme binding"/>
    <property type="evidence" value="ECO:0007669"/>
    <property type="project" value="TreeGrafter"/>
</dbReference>
<keyword evidence="5" id="KW-0547">Nucleotide-binding</keyword>
<dbReference type="STRING" id="215637.A0A4P9ZND5"/>
<evidence type="ECO:0000256" key="1">
    <source>
        <dbReference type="ARBA" id="ARBA00004651"/>
    </source>
</evidence>
<dbReference type="FunFam" id="3.40.50.300:FF:000221">
    <property type="entry name" value="Multidrug ABC transporter ATP-binding protein"/>
    <property type="match status" value="1"/>
</dbReference>
<keyword evidence="2" id="KW-0813">Transport</keyword>
<dbReference type="GO" id="GO:0005774">
    <property type="term" value="C:vacuolar membrane"/>
    <property type="evidence" value="ECO:0007669"/>
    <property type="project" value="TreeGrafter"/>
</dbReference>
<dbReference type="EMBL" id="ML003356">
    <property type="protein sequence ID" value="RKP34111.1"/>
    <property type="molecule type" value="Genomic_DNA"/>
</dbReference>
<keyword evidence="12" id="KW-1185">Reference proteome</keyword>
<name>A0A4P9ZND5_9FUNG</name>
<evidence type="ECO:0000256" key="6">
    <source>
        <dbReference type="ARBA" id="ARBA00022840"/>
    </source>
</evidence>
<dbReference type="InterPro" id="IPR027417">
    <property type="entry name" value="P-loop_NTPase"/>
</dbReference>
<evidence type="ECO:0000313" key="12">
    <source>
        <dbReference type="Proteomes" id="UP000268162"/>
    </source>
</evidence>
<protein>
    <submittedName>
        <fullName evidence="11">Lipid A export ATP-binding/permease protein MsbA</fullName>
    </submittedName>
</protein>
<keyword evidence="8" id="KW-0472">Membrane</keyword>
<keyword evidence="3" id="KW-1003">Cell membrane</keyword>
<dbReference type="SUPFAM" id="SSF52540">
    <property type="entry name" value="P-loop containing nucleoside triphosphate hydrolases"/>
    <property type="match status" value="1"/>
</dbReference>
<dbReference type="InterPro" id="IPR039421">
    <property type="entry name" value="Type_1_exporter"/>
</dbReference>
<evidence type="ECO:0000259" key="10">
    <source>
        <dbReference type="PROSITE" id="PS50893"/>
    </source>
</evidence>
<dbReference type="PANTHER" id="PTHR24221:SF654">
    <property type="entry name" value="ATP-BINDING CASSETTE SUB-FAMILY B MEMBER 6"/>
    <property type="match status" value="1"/>
</dbReference>
<gene>
    <name evidence="11" type="ORF">BJ085DRAFT_8129</name>
</gene>
<evidence type="ECO:0000256" key="4">
    <source>
        <dbReference type="ARBA" id="ARBA00022692"/>
    </source>
</evidence>
<dbReference type="GO" id="GO:0015439">
    <property type="term" value="F:ABC-type heme transporter activity"/>
    <property type="evidence" value="ECO:0007669"/>
    <property type="project" value="TreeGrafter"/>
</dbReference>
<keyword evidence="4" id="KW-0812">Transmembrane</keyword>
<dbReference type="AlphaFoldDB" id="A0A4P9ZND5"/>
<feature type="domain" description="ABC transporter" evidence="10">
    <location>
        <begin position="7"/>
        <end position="232"/>
    </location>
</feature>
<dbReference type="Gene3D" id="3.40.50.300">
    <property type="entry name" value="P-loop containing nucleotide triphosphate hydrolases"/>
    <property type="match status" value="1"/>
</dbReference>
<reference evidence="12" key="1">
    <citation type="journal article" date="2018" name="Nat. Microbiol.">
        <title>Leveraging single-cell genomics to expand the fungal tree of life.</title>
        <authorList>
            <person name="Ahrendt S.R."/>
            <person name="Quandt C.A."/>
            <person name="Ciobanu D."/>
            <person name="Clum A."/>
            <person name="Salamov A."/>
            <person name="Andreopoulos B."/>
            <person name="Cheng J.F."/>
            <person name="Woyke T."/>
            <person name="Pelin A."/>
            <person name="Henrissat B."/>
            <person name="Reynolds N.K."/>
            <person name="Benny G.L."/>
            <person name="Smith M.E."/>
            <person name="James T.Y."/>
            <person name="Grigoriev I.V."/>
        </authorList>
    </citation>
    <scope>NUCLEOTIDE SEQUENCE [LARGE SCALE GENOMIC DNA]</scope>
    <source>
        <strain evidence="12">RSA 468</strain>
    </source>
</reference>
<dbReference type="Proteomes" id="UP000268162">
    <property type="component" value="Unassembled WGS sequence"/>
</dbReference>
<comment type="similarity">
    <text evidence="9">Belongs to the ABC transporter superfamily. ABCB family. Heavy Metal importer (TC 3.A.1.210) subfamily.</text>
</comment>
<evidence type="ECO:0000313" key="11">
    <source>
        <dbReference type="EMBL" id="RKP34111.1"/>
    </source>
</evidence>
<evidence type="ECO:0000256" key="3">
    <source>
        <dbReference type="ARBA" id="ARBA00022475"/>
    </source>
</evidence>
<dbReference type="PROSITE" id="PS50893">
    <property type="entry name" value="ABC_TRANSPORTER_2"/>
    <property type="match status" value="1"/>
</dbReference>
<dbReference type="PANTHER" id="PTHR24221">
    <property type="entry name" value="ATP-BINDING CASSETTE SUB-FAMILY B"/>
    <property type="match status" value="1"/>
</dbReference>
<dbReference type="GO" id="GO:0005524">
    <property type="term" value="F:ATP binding"/>
    <property type="evidence" value="ECO:0007669"/>
    <property type="project" value="UniProtKB-KW"/>
</dbReference>
<proteinExistence type="inferred from homology"/>
<accession>A0A4P9ZND5</accession>